<dbReference type="InterPro" id="IPR004303">
    <property type="entry name" value="PAD"/>
</dbReference>
<evidence type="ECO:0000256" key="4">
    <source>
        <dbReference type="ARBA" id="ARBA00022490"/>
    </source>
</evidence>
<feature type="domain" description="Protein-arginine deiminase (PAD) central" evidence="10">
    <location>
        <begin position="41"/>
        <end position="194"/>
    </location>
</feature>
<keyword evidence="12" id="KW-1185">Reference proteome</keyword>
<dbReference type="Gene3D" id="3.75.10.10">
    <property type="entry name" value="L-arginine/glycine Amidinotransferase, Chain A"/>
    <property type="match status" value="1"/>
</dbReference>
<dbReference type="SUPFAM" id="SSF55909">
    <property type="entry name" value="Pentein"/>
    <property type="match status" value="1"/>
</dbReference>
<organism evidence="11 12">
    <name type="scientific">Engystomops pustulosus</name>
    <name type="common">Tungara frog</name>
    <name type="synonym">Physalaemus pustulosus</name>
    <dbReference type="NCBI Taxonomy" id="76066"/>
    <lineage>
        <taxon>Eukaryota</taxon>
        <taxon>Metazoa</taxon>
        <taxon>Chordata</taxon>
        <taxon>Craniata</taxon>
        <taxon>Vertebrata</taxon>
        <taxon>Euteleostomi</taxon>
        <taxon>Amphibia</taxon>
        <taxon>Batrachia</taxon>
        <taxon>Anura</taxon>
        <taxon>Neobatrachia</taxon>
        <taxon>Hyloidea</taxon>
        <taxon>Leptodactylidae</taxon>
        <taxon>Leiuperinae</taxon>
        <taxon>Engystomops</taxon>
    </lineage>
</organism>
<dbReference type="EMBL" id="WNYA01000006">
    <property type="protein sequence ID" value="KAG8569877.1"/>
    <property type="molecule type" value="Genomic_DNA"/>
</dbReference>
<dbReference type="InterPro" id="IPR013733">
    <property type="entry name" value="Prot_Arg_deaminase_cen_dom"/>
</dbReference>
<dbReference type="GO" id="GO:0004668">
    <property type="term" value="F:protein-arginine deiminase activity"/>
    <property type="evidence" value="ECO:0007669"/>
    <property type="project" value="UniProtKB-EC"/>
</dbReference>
<evidence type="ECO:0000259" key="8">
    <source>
        <dbReference type="Pfam" id="PF03068"/>
    </source>
</evidence>
<name>A0AAV7BBC8_ENGPU</name>
<comment type="catalytic activity">
    <reaction evidence="7">
        <text>L-arginyl-[protein] + H2O = L-citrullyl-[protein] + NH4(+)</text>
        <dbReference type="Rhea" id="RHEA:18089"/>
        <dbReference type="Rhea" id="RHEA-COMP:10532"/>
        <dbReference type="Rhea" id="RHEA-COMP:10588"/>
        <dbReference type="ChEBI" id="CHEBI:15377"/>
        <dbReference type="ChEBI" id="CHEBI:28938"/>
        <dbReference type="ChEBI" id="CHEBI:29965"/>
        <dbReference type="ChEBI" id="CHEBI:83397"/>
        <dbReference type="EC" id="3.5.3.15"/>
    </reaction>
</comment>
<comment type="caution">
    <text evidence="11">The sequence shown here is derived from an EMBL/GenBank/DDBJ whole genome shotgun (WGS) entry which is preliminary data.</text>
</comment>
<dbReference type="GO" id="GO:0005737">
    <property type="term" value="C:cytoplasm"/>
    <property type="evidence" value="ECO:0007669"/>
    <property type="project" value="UniProtKB-SubCell"/>
</dbReference>
<dbReference type="Pfam" id="PF08526">
    <property type="entry name" value="PAD_N"/>
    <property type="match status" value="1"/>
</dbReference>
<dbReference type="Gene3D" id="2.60.40.1700">
    <property type="entry name" value="Protein-arginine deiminase, central domain"/>
    <property type="match status" value="1"/>
</dbReference>
<keyword evidence="5" id="KW-0378">Hydrolase</keyword>
<dbReference type="InterPro" id="IPR013530">
    <property type="entry name" value="PAD_C"/>
</dbReference>
<accession>A0AAV7BBC8</accession>
<dbReference type="AlphaFoldDB" id="A0AAV7BBC8"/>
<dbReference type="PANTHER" id="PTHR10837:SF12">
    <property type="entry name" value="PROTEIN-ARGININE DEIMINASE TYPE-2"/>
    <property type="match status" value="1"/>
</dbReference>
<evidence type="ECO:0000313" key="11">
    <source>
        <dbReference type="EMBL" id="KAG8569877.1"/>
    </source>
</evidence>
<dbReference type="FunFam" id="3.75.10.10:FF:000003">
    <property type="entry name" value="Protein-arginine deiminase type-2"/>
    <property type="match status" value="1"/>
</dbReference>
<evidence type="ECO:0000259" key="9">
    <source>
        <dbReference type="Pfam" id="PF08526"/>
    </source>
</evidence>
<dbReference type="InterPro" id="IPR013732">
    <property type="entry name" value="PAD_N"/>
</dbReference>
<feature type="domain" description="Protein-arginine deiminase C-terminal" evidence="8">
    <location>
        <begin position="205"/>
        <end position="578"/>
    </location>
</feature>
<evidence type="ECO:0000259" key="10">
    <source>
        <dbReference type="Pfam" id="PF08527"/>
    </source>
</evidence>
<dbReference type="Gene3D" id="2.60.40.1860">
    <property type="entry name" value="Protein-arginine deiminase, N-terminal domain"/>
    <property type="match status" value="1"/>
</dbReference>
<dbReference type="FunFam" id="2.60.40.1700:FF:000001">
    <property type="entry name" value="Protein-arginine deiminase type-2"/>
    <property type="match status" value="1"/>
</dbReference>
<comment type="similarity">
    <text evidence="2">Belongs to the protein arginine deiminase family.</text>
</comment>
<evidence type="ECO:0000313" key="12">
    <source>
        <dbReference type="Proteomes" id="UP000824782"/>
    </source>
</evidence>
<keyword evidence="4" id="KW-0963">Cytoplasm</keyword>
<keyword evidence="6" id="KW-0106">Calcium</keyword>
<dbReference type="Pfam" id="PF08527">
    <property type="entry name" value="PAD_M"/>
    <property type="match status" value="1"/>
</dbReference>
<evidence type="ECO:0000256" key="7">
    <source>
        <dbReference type="ARBA" id="ARBA00048487"/>
    </source>
</evidence>
<protein>
    <recommendedName>
        <fullName evidence="3">protein-arginine deiminase</fullName>
        <ecNumber evidence="3">3.5.3.15</ecNumber>
    </recommendedName>
</protein>
<reference evidence="11" key="1">
    <citation type="thesis" date="2020" institute="ProQuest LLC" country="789 East Eisenhower Parkway, Ann Arbor, MI, USA">
        <title>Comparative Genomics and Chromosome Evolution.</title>
        <authorList>
            <person name="Mudd A.B."/>
        </authorList>
    </citation>
    <scope>NUCLEOTIDE SEQUENCE</scope>
    <source>
        <strain evidence="11">237g6f4</strain>
        <tissue evidence="11">Blood</tissue>
    </source>
</reference>
<dbReference type="InterPro" id="IPR036556">
    <property type="entry name" value="PAD_central_sf"/>
</dbReference>
<dbReference type="Pfam" id="PF03068">
    <property type="entry name" value="PAD"/>
    <property type="match status" value="1"/>
</dbReference>
<dbReference type="EC" id="3.5.3.15" evidence="3"/>
<dbReference type="SUPFAM" id="SSF110083">
    <property type="entry name" value="Peptidylarginine deiminase Pad4, middle domain"/>
    <property type="match status" value="1"/>
</dbReference>
<gene>
    <name evidence="11" type="ORF">GDO81_014575</name>
</gene>
<evidence type="ECO:0000256" key="3">
    <source>
        <dbReference type="ARBA" id="ARBA00012200"/>
    </source>
</evidence>
<dbReference type="PANTHER" id="PTHR10837">
    <property type="entry name" value="PEPTIDYLARGININE DEIMINASE"/>
    <property type="match status" value="1"/>
</dbReference>
<dbReference type="InterPro" id="IPR038685">
    <property type="entry name" value="PAD_N_sf"/>
</dbReference>
<feature type="domain" description="Protein-arginine deiminase (PAD) N-terminal" evidence="9">
    <location>
        <begin position="2"/>
        <end position="39"/>
    </location>
</feature>
<sequence>MVQYQMIEPSTETNDGKITFAYYGEGSDAPVDKAGIYLTGIDISLDVDADRDGNVETNNPHKASWTWGPEGQGAILLVNCDKDSLFSRTVDGGDNVVLTKTDLLDMSKMLLRIKGPEKLPTGYHLMVYISATDAPSLGVFNLYNKVYRHVLGRDKLFYKARYTGTGELEFYVEGLRFPDEGFNGLVTIKASLLETQVEGIPETPIFTDVVTFRIAPLILTPNTLEPIEVFVCSVKDNFLFQREVTKLADEAKCKTQVCFEDVNRGDRWMQDEMEFGYIQAPHKSFPVVLDSPRDGELKDFPVRELLGPDFGYVTKIAASEKVTSLDSFGNLEVSPPVTAAGKKYPLGRILIGSSFPTTSGRRMTKVVRDFLYAQRIQSPIELFADWLFVGHIDEFMTFVPAPNQKGFRLLLASPATCMRILQDKKQEGHGDVIMFQGLETKRWTVTKILSTDIIVHENLYAQHCIDWNRDILKAELGLTEEDIIDIPALFKLQNDKAVAFFPNMVNMIVLGKKLGIPKPYGPVIKETCCLEDYVIQQLKPLELRCTFIDDVVSYHKRLGEVHCGTNVRRKPFSFKWWNMEEP</sequence>
<evidence type="ECO:0000256" key="2">
    <source>
        <dbReference type="ARBA" id="ARBA00008166"/>
    </source>
</evidence>
<evidence type="ECO:0000256" key="6">
    <source>
        <dbReference type="ARBA" id="ARBA00022837"/>
    </source>
</evidence>
<evidence type="ECO:0000256" key="5">
    <source>
        <dbReference type="ARBA" id="ARBA00022801"/>
    </source>
</evidence>
<dbReference type="Proteomes" id="UP000824782">
    <property type="component" value="Unassembled WGS sequence"/>
</dbReference>
<dbReference type="GO" id="GO:0005509">
    <property type="term" value="F:calcium ion binding"/>
    <property type="evidence" value="ECO:0007669"/>
    <property type="project" value="InterPro"/>
</dbReference>
<comment type="subcellular location">
    <subcellularLocation>
        <location evidence="1">Cytoplasm</location>
    </subcellularLocation>
</comment>
<evidence type="ECO:0000256" key="1">
    <source>
        <dbReference type="ARBA" id="ARBA00004496"/>
    </source>
</evidence>
<dbReference type="GO" id="GO:0005634">
    <property type="term" value="C:nucleus"/>
    <property type="evidence" value="ECO:0007669"/>
    <property type="project" value="TreeGrafter"/>
</dbReference>
<proteinExistence type="inferred from homology"/>